<organism evidence="2 3">
    <name type="scientific">Thelephora terrestris</name>
    <dbReference type="NCBI Taxonomy" id="56493"/>
    <lineage>
        <taxon>Eukaryota</taxon>
        <taxon>Fungi</taxon>
        <taxon>Dikarya</taxon>
        <taxon>Basidiomycota</taxon>
        <taxon>Agaricomycotina</taxon>
        <taxon>Agaricomycetes</taxon>
        <taxon>Thelephorales</taxon>
        <taxon>Thelephoraceae</taxon>
        <taxon>Thelephora</taxon>
    </lineage>
</organism>
<dbReference type="GO" id="GO:0004674">
    <property type="term" value="F:protein serine/threonine kinase activity"/>
    <property type="evidence" value="ECO:0007669"/>
    <property type="project" value="TreeGrafter"/>
</dbReference>
<sequence length="360" mass="39542">MTSDPNPLDQLLRLKPSSSGFDDKVSNVLQGQAYRTWVKGIGSDDVVELAEFLDRALDVLDPAGPGFRRCLRQLRNTCGARMILPKSYTPASQSLAVGAQPVASGGSGDVYEGTLNGSKVCVKRVRMYLTKGPEEATKTLYQEAIMWKRLDHKNIVPLLGMTKTPLQLISEWIPGGNLTEYIIQHSNANRRDLARDIAEGLYYLHSRNVVHGDLKGPNILVDATGRARITDFGLATVTQNVDSFRSTAGEPAHTPRWTAPEILGGEGSHSTEADVFSFAMVMIEVFTGAVPFNRSPSAAAMVMIMKGERPPRPTHQELTNDLWKIIQQCWNQDPHLRPEVSKILSVLGITWVPLSSVDPG</sequence>
<reference evidence="2" key="2">
    <citation type="submission" date="2020-11" db="EMBL/GenBank/DDBJ databases">
        <authorList>
            <consortium name="DOE Joint Genome Institute"/>
            <person name="Kuo A."/>
            <person name="Miyauchi S."/>
            <person name="Kiss E."/>
            <person name="Drula E."/>
            <person name="Kohler A."/>
            <person name="Sanchez-Garcia M."/>
            <person name="Andreopoulos B."/>
            <person name="Barry K.W."/>
            <person name="Bonito G."/>
            <person name="Buee M."/>
            <person name="Carver A."/>
            <person name="Chen C."/>
            <person name="Cichocki N."/>
            <person name="Clum A."/>
            <person name="Culley D."/>
            <person name="Crous P.W."/>
            <person name="Fauchery L."/>
            <person name="Girlanda M."/>
            <person name="Hayes R."/>
            <person name="Keri Z."/>
            <person name="Labutti K."/>
            <person name="Lipzen A."/>
            <person name="Lombard V."/>
            <person name="Magnuson J."/>
            <person name="Maillard F."/>
            <person name="Morin E."/>
            <person name="Murat C."/>
            <person name="Nolan M."/>
            <person name="Ohm R."/>
            <person name="Pangilinan J."/>
            <person name="Pereira M."/>
            <person name="Perotto S."/>
            <person name="Peter M."/>
            <person name="Riley R."/>
            <person name="Sitrit Y."/>
            <person name="Stielow B."/>
            <person name="Szollosi G."/>
            <person name="Zifcakova L."/>
            <person name="Stursova M."/>
            <person name="Spatafora J.W."/>
            <person name="Tedersoo L."/>
            <person name="Vaario L.-M."/>
            <person name="Yamada A."/>
            <person name="Yan M."/>
            <person name="Wang P."/>
            <person name="Xu J."/>
            <person name="Bruns T."/>
            <person name="Baldrian P."/>
            <person name="Vilgalys R."/>
            <person name="Henrissat B."/>
            <person name="Grigoriev I.V."/>
            <person name="Hibbett D."/>
            <person name="Nagy L.G."/>
            <person name="Martin F.M."/>
        </authorList>
    </citation>
    <scope>NUCLEOTIDE SEQUENCE</scope>
    <source>
        <strain evidence="2">UH-Tt-Lm1</strain>
    </source>
</reference>
<dbReference type="PANTHER" id="PTHR44329">
    <property type="entry name" value="SERINE/THREONINE-PROTEIN KINASE TNNI3K-RELATED"/>
    <property type="match status" value="1"/>
</dbReference>
<dbReference type="Proteomes" id="UP000736335">
    <property type="component" value="Unassembled WGS sequence"/>
</dbReference>
<dbReference type="InterPro" id="IPR001245">
    <property type="entry name" value="Ser-Thr/Tyr_kinase_cat_dom"/>
</dbReference>
<comment type="caution">
    <text evidence="2">The sequence shown here is derived from an EMBL/GenBank/DDBJ whole genome shotgun (WGS) entry which is preliminary data.</text>
</comment>
<dbReference type="GO" id="GO:0005524">
    <property type="term" value="F:ATP binding"/>
    <property type="evidence" value="ECO:0007669"/>
    <property type="project" value="InterPro"/>
</dbReference>
<dbReference type="PRINTS" id="PR00109">
    <property type="entry name" value="TYRKINASE"/>
</dbReference>
<dbReference type="Pfam" id="PF07714">
    <property type="entry name" value="PK_Tyr_Ser-Thr"/>
    <property type="match status" value="1"/>
</dbReference>
<dbReference type="OrthoDB" id="346907at2759"/>
<dbReference type="PROSITE" id="PS50011">
    <property type="entry name" value="PROTEIN_KINASE_DOM"/>
    <property type="match status" value="1"/>
</dbReference>
<protein>
    <submittedName>
        <fullName evidence="2">Kinase-like protein</fullName>
    </submittedName>
</protein>
<evidence type="ECO:0000313" key="3">
    <source>
        <dbReference type="Proteomes" id="UP000736335"/>
    </source>
</evidence>
<dbReference type="InterPro" id="IPR008271">
    <property type="entry name" value="Ser/Thr_kinase_AS"/>
</dbReference>
<dbReference type="SMART" id="SM00220">
    <property type="entry name" value="S_TKc"/>
    <property type="match status" value="1"/>
</dbReference>
<dbReference type="InterPro" id="IPR051681">
    <property type="entry name" value="Ser/Thr_Kinases-Pseudokinases"/>
</dbReference>
<dbReference type="InterPro" id="IPR011009">
    <property type="entry name" value="Kinase-like_dom_sf"/>
</dbReference>
<evidence type="ECO:0000259" key="1">
    <source>
        <dbReference type="PROSITE" id="PS50011"/>
    </source>
</evidence>
<keyword evidence="2" id="KW-0808">Transferase</keyword>
<evidence type="ECO:0000313" key="2">
    <source>
        <dbReference type="EMBL" id="KAF9789481.1"/>
    </source>
</evidence>
<dbReference type="InterPro" id="IPR000719">
    <property type="entry name" value="Prot_kinase_dom"/>
</dbReference>
<dbReference type="Gene3D" id="1.10.510.10">
    <property type="entry name" value="Transferase(Phosphotransferase) domain 1"/>
    <property type="match status" value="1"/>
</dbReference>
<gene>
    <name evidence="2" type="ORF">BJ322DRAFT_537342</name>
</gene>
<reference evidence="2" key="1">
    <citation type="journal article" date="2020" name="Nat. Commun.">
        <title>Large-scale genome sequencing of mycorrhizal fungi provides insights into the early evolution of symbiotic traits.</title>
        <authorList>
            <person name="Miyauchi S."/>
            <person name="Kiss E."/>
            <person name="Kuo A."/>
            <person name="Drula E."/>
            <person name="Kohler A."/>
            <person name="Sanchez-Garcia M."/>
            <person name="Morin E."/>
            <person name="Andreopoulos B."/>
            <person name="Barry K.W."/>
            <person name="Bonito G."/>
            <person name="Buee M."/>
            <person name="Carver A."/>
            <person name="Chen C."/>
            <person name="Cichocki N."/>
            <person name="Clum A."/>
            <person name="Culley D."/>
            <person name="Crous P.W."/>
            <person name="Fauchery L."/>
            <person name="Girlanda M."/>
            <person name="Hayes R.D."/>
            <person name="Keri Z."/>
            <person name="LaButti K."/>
            <person name="Lipzen A."/>
            <person name="Lombard V."/>
            <person name="Magnuson J."/>
            <person name="Maillard F."/>
            <person name="Murat C."/>
            <person name="Nolan M."/>
            <person name="Ohm R.A."/>
            <person name="Pangilinan J."/>
            <person name="Pereira M.F."/>
            <person name="Perotto S."/>
            <person name="Peter M."/>
            <person name="Pfister S."/>
            <person name="Riley R."/>
            <person name="Sitrit Y."/>
            <person name="Stielow J.B."/>
            <person name="Szollosi G."/>
            <person name="Zifcakova L."/>
            <person name="Stursova M."/>
            <person name="Spatafora J.W."/>
            <person name="Tedersoo L."/>
            <person name="Vaario L.M."/>
            <person name="Yamada A."/>
            <person name="Yan M."/>
            <person name="Wang P."/>
            <person name="Xu J."/>
            <person name="Bruns T."/>
            <person name="Baldrian P."/>
            <person name="Vilgalys R."/>
            <person name="Dunand C."/>
            <person name="Henrissat B."/>
            <person name="Grigoriev I.V."/>
            <person name="Hibbett D."/>
            <person name="Nagy L.G."/>
            <person name="Martin F.M."/>
        </authorList>
    </citation>
    <scope>NUCLEOTIDE SEQUENCE</scope>
    <source>
        <strain evidence="2">UH-Tt-Lm1</strain>
    </source>
</reference>
<accession>A0A9P6LAL6</accession>
<dbReference type="PROSITE" id="PS00108">
    <property type="entry name" value="PROTEIN_KINASE_ST"/>
    <property type="match status" value="1"/>
</dbReference>
<keyword evidence="2" id="KW-0418">Kinase</keyword>
<dbReference type="AlphaFoldDB" id="A0A9P6LAL6"/>
<proteinExistence type="predicted"/>
<feature type="domain" description="Protein kinase" evidence="1">
    <location>
        <begin position="96"/>
        <end position="352"/>
    </location>
</feature>
<keyword evidence="3" id="KW-1185">Reference proteome</keyword>
<dbReference type="EMBL" id="WIUZ02000003">
    <property type="protein sequence ID" value="KAF9789481.1"/>
    <property type="molecule type" value="Genomic_DNA"/>
</dbReference>
<name>A0A9P6LAL6_9AGAM</name>
<dbReference type="SUPFAM" id="SSF56112">
    <property type="entry name" value="Protein kinase-like (PK-like)"/>
    <property type="match status" value="1"/>
</dbReference>